<keyword evidence="1" id="KW-0479">Metal-binding</keyword>
<feature type="coiled-coil region" evidence="5">
    <location>
        <begin position="554"/>
        <end position="581"/>
    </location>
</feature>
<dbReference type="PANTHER" id="PTHR14134">
    <property type="entry name" value="E3 UBIQUITIN-PROTEIN LIGASE RAD18"/>
    <property type="match status" value="1"/>
</dbReference>
<keyword evidence="3" id="KW-0862">Zinc</keyword>
<keyword evidence="2 4" id="KW-0863">Zinc-finger</keyword>
<name>A0AAD3H0P2_9STRA</name>
<dbReference type="SMART" id="SM00184">
    <property type="entry name" value="RING"/>
    <property type="match status" value="1"/>
</dbReference>
<organism evidence="8 9">
    <name type="scientific">Chaetoceros tenuissimus</name>
    <dbReference type="NCBI Taxonomy" id="426638"/>
    <lineage>
        <taxon>Eukaryota</taxon>
        <taxon>Sar</taxon>
        <taxon>Stramenopiles</taxon>
        <taxon>Ochrophyta</taxon>
        <taxon>Bacillariophyta</taxon>
        <taxon>Coscinodiscophyceae</taxon>
        <taxon>Chaetocerotophycidae</taxon>
        <taxon>Chaetocerotales</taxon>
        <taxon>Chaetocerotaceae</taxon>
        <taxon>Chaetoceros</taxon>
    </lineage>
</organism>
<protein>
    <recommendedName>
        <fullName evidence="7">RING-type domain-containing protein</fullName>
    </recommendedName>
</protein>
<dbReference type="Gene3D" id="3.30.40.10">
    <property type="entry name" value="Zinc/RING finger domain, C3HC4 (zinc finger)"/>
    <property type="match status" value="1"/>
</dbReference>
<gene>
    <name evidence="8" type="ORF">CTEN210_02811</name>
</gene>
<evidence type="ECO:0000256" key="2">
    <source>
        <dbReference type="ARBA" id="ARBA00022771"/>
    </source>
</evidence>
<reference evidence="8 9" key="1">
    <citation type="journal article" date="2021" name="Sci. Rep.">
        <title>The genome of the diatom Chaetoceros tenuissimus carries an ancient integrated fragment of an extant virus.</title>
        <authorList>
            <person name="Hongo Y."/>
            <person name="Kimura K."/>
            <person name="Takaki Y."/>
            <person name="Yoshida Y."/>
            <person name="Baba S."/>
            <person name="Kobayashi G."/>
            <person name="Nagasaki K."/>
            <person name="Hano T."/>
            <person name="Tomaru Y."/>
        </authorList>
    </citation>
    <scope>NUCLEOTIDE SEQUENCE [LARGE SCALE GENOMIC DNA]</scope>
    <source>
        <strain evidence="8 9">NIES-3715</strain>
    </source>
</reference>
<dbReference type="GO" id="GO:0097505">
    <property type="term" value="C:Rad6-Rad18 complex"/>
    <property type="evidence" value="ECO:0007669"/>
    <property type="project" value="TreeGrafter"/>
</dbReference>
<evidence type="ECO:0000256" key="4">
    <source>
        <dbReference type="PROSITE-ProRule" id="PRU00175"/>
    </source>
</evidence>
<evidence type="ECO:0000313" key="9">
    <source>
        <dbReference type="Proteomes" id="UP001054902"/>
    </source>
</evidence>
<dbReference type="GO" id="GO:0008270">
    <property type="term" value="F:zinc ion binding"/>
    <property type="evidence" value="ECO:0007669"/>
    <property type="project" value="UniProtKB-KW"/>
</dbReference>
<evidence type="ECO:0000256" key="3">
    <source>
        <dbReference type="ARBA" id="ARBA00022833"/>
    </source>
</evidence>
<proteinExistence type="predicted"/>
<evidence type="ECO:0000256" key="6">
    <source>
        <dbReference type="SAM" id="MobiDB-lite"/>
    </source>
</evidence>
<evidence type="ECO:0000256" key="5">
    <source>
        <dbReference type="SAM" id="Coils"/>
    </source>
</evidence>
<dbReference type="GO" id="GO:0003697">
    <property type="term" value="F:single-stranded DNA binding"/>
    <property type="evidence" value="ECO:0007669"/>
    <property type="project" value="InterPro"/>
</dbReference>
<evidence type="ECO:0000259" key="7">
    <source>
        <dbReference type="PROSITE" id="PS50089"/>
    </source>
</evidence>
<dbReference type="InterPro" id="IPR001841">
    <property type="entry name" value="Znf_RING"/>
</dbReference>
<dbReference type="SUPFAM" id="SSF48403">
    <property type="entry name" value="Ankyrin repeat"/>
    <property type="match status" value="1"/>
</dbReference>
<dbReference type="InterPro" id="IPR036770">
    <property type="entry name" value="Ankyrin_rpt-contain_sf"/>
</dbReference>
<dbReference type="InterPro" id="IPR013083">
    <property type="entry name" value="Znf_RING/FYVE/PHD"/>
</dbReference>
<feature type="region of interest" description="Disordered" evidence="6">
    <location>
        <begin position="1"/>
        <end position="41"/>
    </location>
</feature>
<evidence type="ECO:0000256" key="1">
    <source>
        <dbReference type="ARBA" id="ARBA00022723"/>
    </source>
</evidence>
<dbReference type="Pfam" id="PF13923">
    <property type="entry name" value="zf-C3HC4_2"/>
    <property type="match status" value="1"/>
</dbReference>
<dbReference type="InterPro" id="IPR017907">
    <property type="entry name" value="Znf_RING_CS"/>
</dbReference>
<keyword evidence="9" id="KW-1185">Reference proteome</keyword>
<dbReference type="GO" id="GO:0006513">
    <property type="term" value="P:protein monoubiquitination"/>
    <property type="evidence" value="ECO:0007669"/>
    <property type="project" value="InterPro"/>
</dbReference>
<sequence>MQSFFSSTIGAMNMNTSSSSDRNETPTSQERNDGQEVLGSDSNAIQKLNESEIEEIKDRLYKVCKEKDWDTFQKFLSDETILKADKKLVLQKSYSLCCRMPVNKGAPIALIQNIIDCLENFFFEESGCTMFKEALLHSSDYLVQRYPALKYTTVSYDVVELLLSRGGPNLVYKPGERPLFYKYLGWNGECPRIINLLLKVCGLDILELQDNDGVGILEVTNKTQRDIIIDHLQKYPRSHRVRKHIKSLTNAGVSPKEFFDWIDNRQFERVREYLVDEGVSKDEKMKCFTTYSVRYELPFHKLCERHGPLDIAKQFVDVMGTRVLELKDGEGSTCLHSACHDIFAELMDIDVRDLKREDFERHHDLIAFILSKTGWKLLLETNYNDISALSEFMRCLRTDLKCVKLVMSLGGKELLDHQGEEGTILHYASDRDILDVEVIEYLVSIGGPKLMEAKDHRGRKAESMWPTELKEYIDRNTKTLPVQPALSDNMQCPICFDIMSNVHVITKCCHRFCKGCITQSFEQRGNKCPVCRTDFSFQTDIRKDPLLGKFAMLAKEKDDRIDSLQSELSEAMQREQVLKAQISYLCSRVTNSI</sequence>
<dbReference type="Proteomes" id="UP001054902">
    <property type="component" value="Unassembled WGS sequence"/>
</dbReference>
<comment type="caution">
    <text evidence="8">The sequence shown here is derived from an EMBL/GenBank/DDBJ whole genome shotgun (WGS) entry which is preliminary data.</text>
</comment>
<dbReference type="AlphaFoldDB" id="A0AAD3H0P2"/>
<accession>A0AAD3H0P2</accession>
<keyword evidence="5" id="KW-0175">Coiled coil</keyword>
<dbReference type="InterPro" id="IPR039577">
    <property type="entry name" value="Rad18"/>
</dbReference>
<evidence type="ECO:0000313" key="8">
    <source>
        <dbReference type="EMBL" id="GFH46337.1"/>
    </source>
</evidence>
<feature type="domain" description="RING-type" evidence="7">
    <location>
        <begin position="492"/>
        <end position="532"/>
    </location>
</feature>
<dbReference type="EMBL" id="BLLK01000022">
    <property type="protein sequence ID" value="GFH46337.1"/>
    <property type="molecule type" value="Genomic_DNA"/>
</dbReference>
<dbReference type="GO" id="GO:0006301">
    <property type="term" value="P:DNA damage tolerance"/>
    <property type="evidence" value="ECO:0007669"/>
    <property type="project" value="InterPro"/>
</dbReference>
<dbReference type="PROSITE" id="PS50089">
    <property type="entry name" value="ZF_RING_2"/>
    <property type="match status" value="1"/>
</dbReference>
<dbReference type="PANTHER" id="PTHR14134:SF2">
    <property type="entry name" value="E3 UBIQUITIN-PROTEIN LIGASE RAD18"/>
    <property type="match status" value="1"/>
</dbReference>
<dbReference type="GO" id="GO:0005634">
    <property type="term" value="C:nucleus"/>
    <property type="evidence" value="ECO:0007669"/>
    <property type="project" value="TreeGrafter"/>
</dbReference>
<dbReference type="SUPFAM" id="SSF57850">
    <property type="entry name" value="RING/U-box"/>
    <property type="match status" value="1"/>
</dbReference>
<dbReference type="Gene3D" id="1.25.40.20">
    <property type="entry name" value="Ankyrin repeat-containing domain"/>
    <property type="match status" value="1"/>
</dbReference>
<dbReference type="PROSITE" id="PS00518">
    <property type="entry name" value="ZF_RING_1"/>
    <property type="match status" value="1"/>
</dbReference>
<dbReference type="GO" id="GO:0061630">
    <property type="term" value="F:ubiquitin protein ligase activity"/>
    <property type="evidence" value="ECO:0007669"/>
    <property type="project" value="InterPro"/>
</dbReference>
<feature type="compositionally biased region" description="Polar residues" evidence="6">
    <location>
        <begin position="1"/>
        <end position="29"/>
    </location>
</feature>